<reference evidence="4" key="1">
    <citation type="journal article" date="2019" name="Int. J. Syst. Evol. Microbiol.">
        <title>The Global Catalogue of Microorganisms (GCM) 10K type strain sequencing project: providing services to taxonomists for standard genome sequencing and annotation.</title>
        <authorList>
            <consortium name="The Broad Institute Genomics Platform"/>
            <consortium name="The Broad Institute Genome Sequencing Center for Infectious Disease"/>
            <person name="Wu L."/>
            <person name="Ma J."/>
        </authorList>
    </citation>
    <scope>NUCLEOTIDE SEQUENCE [LARGE SCALE GENOMIC DNA]</scope>
    <source>
        <strain evidence="4">JCM 17841</strain>
    </source>
</reference>
<comment type="caution">
    <text evidence="3">The sequence shown here is derived from an EMBL/GenBank/DDBJ whole genome shotgun (WGS) entry which is preliminary data.</text>
</comment>
<evidence type="ECO:0000313" key="3">
    <source>
        <dbReference type="EMBL" id="GAA4495872.1"/>
    </source>
</evidence>
<feature type="region of interest" description="Disordered" evidence="1">
    <location>
        <begin position="151"/>
        <end position="184"/>
    </location>
</feature>
<dbReference type="Gene3D" id="2.60.40.1120">
    <property type="entry name" value="Carboxypeptidase-like, regulatory domain"/>
    <property type="match status" value="1"/>
</dbReference>
<keyword evidence="4" id="KW-1185">Reference proteome</keyword>
<accession>A0ABP8Q156</accession>
<name>A0ABP8Q156_9BACT</name>
<evidence type="ECO:0000256" key="1">
    <source>
        <dbReference type="SAM" id="MobiDB-lite"/>
    </source>
</evidence>
<evidence type="ECO:0008006" key="5">
    <source>
        <dbReference type="Google" id="ProtNLM"/>
    </source>
</evidence>
<dbReference type="Proteomes" id="UP001501243">
    <property type="component" value="Unassembled WGS sequence"/>
</dbReference>
<feature type="chain" id="PRO_5045314343" description="Carboxypeptidase-like regulatory domain-containing protein" evidence="2">
    <location>
        <begin position="33"/>
        <end position="233"/>
    </location>
</feature>
<sequence>MFLLVAPFLSRHRLLAFSLLLFGALAATKAHAQAGSPPPTVRVSGRVSAAENKQPIPGATVQIQRTRRGVAADAEGEFLIVALATDTVLFRAVGYKPHRLVLGGTTLSQLVVQVKMVRDSIQLGEVHVTADRPDRAIINRALRNIKRPAPPVVKVPKKAPKPKPLFAVDSTAPRPEPPTISGSNVDWLYDQFSRQGKERRKVEQLKARDAAEAAAKKRAEYNKAFRDNRGYEQ</sequence>
<organism evidence="3 4">
    <name type="scientific">Hymenobacter ginsengisoli</name>
    <dbReference type="NCBI Taxonomy" id="1051626"/>
    <lineage>
        <taxon>Bacteria</taxon>
        <taxon>Pseudomonadati</taxon>
        <taxon>Bacteroidota</taxon>
        <taxon>Cytophagia</taxon>
        <taxon>Cytophagales</taxon>
        <taxon>Hymenobacteraceae</taxon>
        <taxon>Hymenobacter</taxon>
    </lineage>
</organism>
<dbReference type="EMBL" id="BAABGQ010000004">
    <property type="protein sequence ID" value="GAA4495872.1"/>
    <property type="molecule type" value="Genomic_DNA"/>
</dbReference>
<feature type="signal peptide" evidence="2">
    <location>
        <begin position="1"/>
        <end position="32"/>
    </location>
</feature>
<dbReference type="InterPro" id="IPR008969">
    <property type="entry name" value="CarboxyPept-like_regulatory"/>
</dbReference>
<protein>
    <recommendedName>
        <fullName evidence="5">Carboxypeptidase-like regulatory domain-containing protein</fullName>
    </recommendedName>
</protein>
<proteinExistence type="predicted"/>
<keyword evidence="2" id="KW-0732">Signal</keyword>
<dbReference type="SUPFAM" id="SSF49464">
    <property type="entry name" value="Carboxypeptidase regulatory domain-like"/>
    <property type="match status" value="1"/>
</dbReference>
<evidence type="ECO:0000313" key="4">
    <source>
        <dbReference type="Proteomes" id="UP001501243"/>
    </source>
</evidence>
<gene>
    <name evidence="3" type="ORF">GCM10023172_08290</name>
</gene>
<dbReference type="Pfam" id="PF13715">
    <property type="entry name" value="CarbopepD_reg_2"/>
    <property type="match status" value="1"/>
</dbReference>
<evidence type="ECO:0000256" key="2">
    <source>
        <dbReference type="SAM" id="SignalP"/>
    </source>
</evidence>